<protein>
    <submittedName>
        <fullName evidence="1">Peptidase E</fullName>
    </submittedName>
</protein>
<reference evidence="1" key="1">
    <citation type="submission" date="2022-11" db="EMBL/GenBank/DDBJ databases">
        <title>Refractory cell wall polysaccharides provide important carbon source for microbial heterotrophs in the hadal ocean.</title>
        <authorList>
            <person name="Zhu X."/>
        </authorList>
    </citation>
    <scope>NUCLEOTIDE SEQUENCE</scope>
    <source>
        <strain evidence="1">MTRN7</strain>
    </source>
</reference>
<dbReference type="RefSeq" id="WP_270005403.1">
    <property type="nucleotide sequence ID" value="NZ_JAPFGC010000002.1"/>
</dbReference>
<evidence type="ECO:0000313" key="2">
    <source>
        <dbReference type="Proteomes" id="UP001149142"/>
    </source>
</evidence>
<organism evidence="1 2">
    <name type="scientific">Mesoflavibacter profundi</name>
    <dbReference type="NCBI Taxonomy" id="2708110"/>
    <lineage>
        <taxon>Bacteria</taxon>
        <taxon>Pseudomonadati</taxon>
        <taxon>Bacteroidota</taxon>
        <taxon>Flavobacteriia</taxon>
        <taxon>Flavobacteriales</taxon>
        <taxon>Flavobacteriaceae</taxon>
        <taxon>Mesoflavibacter</taxon>
    </lineage>
</organism>
<sequence length="166" mass="19566">MKTIKLVLILGILVFTSFTTAHKYYVSITQVEYVQEKQSIQIISRIFMDDLEQLLRKRYNEEITLDNGQDETLINQYIKKYLLTKIEIEVNSEEFVPKFIGKKYDGDIVHCYLEIENIKSINQFSIKNKVLFDVFEDQKNVIRTNINNKPKTFVLTAQNDKGLLNF</sequence>
<dbReference type="EMBL" id="JAPFGC010000002">
    <property type="protein sequence ID" value="MDA0177315.1"/>
    <property type="molecule type" value="Genomic_DNA"/>
</dbReference>
<name>A0ABT4RZS1_9FLAO</name>
<proteinExistence type="predicted"/>
<dbReference type="Proteomes" id="UP001149142">
    <property type="component" value="Unassembled WGS sequence"/>
</dbReference>
<comment type="caution">
    <text evidence="1">The sequence shown here is derived from an EMBL/GenBank/DDBJ whole genome shotgun (WGS) entry which is preliminary data.</text>
</comment>
<dbReference type="Pfam" id="PF20420">
    <property type="entry name" value="DUF6702"/>
    <property type="match status" value="1"/>
</dbReference>
<accession>A0ABT4RZS1</accession>
<gene>
    <name evidence="1" type="ORF">OOZ35_07425</name>
</gene>
<evidence type="ECO:0000313" key="1">
    <source>
        <dbReference type="EMBL" id="MDA0177315.1"/>
    </source>
</evidence>
<keyword evidence="2" id="KW-1185">Reference proteome</keyword>
<dbReference type="InterPro" id="IPR046525">
    <property type="entry name" value="DUF6702"/>
</dbReference>